<organism evidence="9 10">
    <name type="scientific">Paenibacillus oryzae</name>
    <dbReference type="NCBI Taxonomy" id="1844972"/>
    <lineage>
        <taxon>Bacteria</taxon>
        <taxon>Bacillati</taxon>
        <taxon>Bacillota</taxon>
        <taxon>Bacilli</taxon>
        <taxon>Bacillales</taxon>
        <taxon>Paenibacillaceae</taxon>
        <taxon>Paenibacillus</taxon>
    </lineage>
</organism>
<evidence type="ECO:0000313" key="10">
    <source>
        <dbReference type="Proteomes" id="UP000092024"/>
    </source>
</evidence>
<evidence type="ECO:0000256" key="4">
    <source>
        <dbReference type="ARBA" id="ARBA00022692"/>
    </source>
</evidence>
<dbReference type="Proteomes" id="UP000092024">
    <property type="component" value="Unassembled WGS sequence"/>
</dbReference>
<evidence type="ECO:0000256" key="1">
    <source>
        <dbReference type="ARBA" id="ARBA00004651"/>
    </source>
</evidence>
<evidence type="ECO:0000256" key="5">
    <source>
        <dbReference type="ARBA" id="ARBA00022989"/>
    </source>
</evidence>
<evidence type="ECO:0000259" key="8">
    <source>
        <dbReference type="PROSITE" id="PS50928"/>
    </source>
</evidence>
<evidence type="ECO:0000256" key="7">
    <source>
        <dbReference type="RuleBase" id="RU363032"/>
    </source>
</evidence>
<dbReference type="Gene3D" id="1.10.3720.10">
    <property type="entry name" value="MetI-like"/>
    <property type="match status" value="1"/>
</dbReference>
<dbReference type="SUPFAM" id="SSF161098">
    <property type="entry name" value="MetI-like"/>
    <property type="match status" value="1"/>
</dbReference>
<keyword evidence="2 7" id="KW-0813">Transport</keyword>
<name>A0A1A5YPQ7_9BACL</name>
<keyword evidence="4 7" id="KW-0812">Transmembrane</keyword>
<dbReference type="PANTHER" id="PTHR43744">
    <property type="entry name" value="ABC TRANSPORTER PERMEASE PROTEIN MG189-RELATED-RELATED"/>
    <property type="match status" value="1"/>
</dbReference>
<keyword evidence="5 7" id="KW-1133">Transmembrane helix</keyword>
<sequence>MSKANRSMLWIFFLLVACVQLFPLVWLVDFSLVDSNEFFSDSVLVWPDIIKWQNYINAWVDGQFVRYLINSVIVSGATIILTTVISLSMAYAFTRMEWKWRAFFFGVILLGIMIPIHATLLPNFAIFKTLGLTDSYWGLILPYTAVSVPFSTFILTGFMRSIPRAIEESAVMDGASIYRTVFQIILPLTMPAVVTVAVTTFLNCWNEFIMAYTFISNNSLKTLPFSVMNFAGQYASDYGSQFAVMVLTSIPAIVIYAIFNEKITKGVTAGAVKG</sequence>
<dbReference type="InterPro" id="IPR035906">
    <property type="entry name" value="MetI-like_sf"/>
</dbReference>
<feature type="transmembrane region" description="Helical" evidence="7">
    <location>
        <begin position="180"/>
        <end position="202"/>
    </location>
</feature>
<protein>
    <submittedName>
        <fullName evidence="9">Sugar ABC transporter permease</fullName>
    </submittedName>
</protein>
<evidence type="ECO:0000256" key="2">
    <source>
        <dbReference type="ARBA" id="ARBA00022448"/>
    </source>
</evidence>
<evidence type="ECO:0000256" key="3">
    <source>
        <dbReference type="ARBA" id="ARBA00022475"/>
    </source>
</evidence>
<dbReference type="RefSeq" id="WP_068680440.1">
    <property type="nucleotide sequence ID" value="NZ_LYPA01000032.1"/>
</dbReference>
<gene>
    <name evidence="9" type="ORF">A7K91_22280</name>
</gene>
<reference evidence="9 10" key="1">
    <citation type="submission" date="2016-05" db="EMBL/GenBank/DDBJ databases">
        <title>Paenibacillus oryzae. sp. nov., isolated from the rice root.</title>
        <authorList>
            <person name="Zhang J."/>
            <person name="Zhang X."/>
        </authorList>
    </citation>
    <scope>NUCLEOTIDE SEQUENCE [LARGE SCALE GENOMIC DNA]</scope>
    <source>
        <strain evidence="9 10">1DrF-4</strain>
    </source>
</reference>
<feature type="transmembrane region" description="Helical" evidence="7">
    <location>
        <begin position="67"/>
        <end position="93"/>
    </location>
</feature>
<evidence type="ECO:0000313" key="9">
    <source>
        <dbReference type="EMBL" id="OBR67611.1"/>
    </source>
</evidence>
<dbReference type="PANTHER" id="PTHR43744:SF12">
    <property type="entry name" value="ABC TRANSPORTER PERMEASE PROTEIN MG189-RELATED"/>
    <property type="match status" value="1"/>
</dbReference>
<dbReference type="STRING" id="1844972.A7K91_22280"/>
<keyword evidence="10" id="KW-1185">Reference proteome</keyword>
<feature type="domain" description="ABC transmembrane type-1" evidence="8">
    <location>
        <begin position="68"/>
        <end position="259"/>
    </location>
</feature>
<feature type="transmembrane region" description="Helical" evidence="7">
    <location>
        <begin position="140"/>
        <end position="159"/>
    </location>
</feature>
<feature type="transmembrane region" description="Helical" evidence="7">
    <location>
        <begin position="238"/>
        <end position="259"/>
    </location>
</feature>
<dbReference type="OrthoDB" id="187395at2"/>
<keyword evidence="3" id="KW-1003">Cell membrane</keyword>
<dbReference type="CDD" id="cd06261">
    <property type="entry name" value="TM_PBP2"/>
    <property type="match status" value="1"/>
</dbReference>
<keyword evidence="6 7" id="KW-0472">Membrane</keyword>
<accession>A0A1A5YPQ7</accession>
<dbReference type="EMBL" id="LYPA01000032">
    <property type="protein sequence ID" value="OBR67611.1"/>
    <property type="molecule type" value="Genomic_DNA"/>
</dbReference>
<feature type="transmembrane region" description="Helical" evidence="7">
    <location>
        <begin position="100"/>
        <end position="120"/>
    </location>
</feature>
<dbReference type="PROSITE" id="PS50928">
    <property type="entry name" value="ABC_TM1"/>
    <property type="match status" value="1"/>
</dbReference>
<dbReference type="GO" id="GO:0005886">
    <property type="term" value="C:plasma membrane"/>
    <property type="evidence" value="ECO:0007669"/>
    <property type="project" value="UniProtKB-SubCell"/>
</dbReference>
<evidence type="ECO:0000256" key="6">
    <source>
        <dbReference type="ARBA" id="ARBA00023136"/>
    </source>
</evidence>
<dbReference type="AlphaFoldDB" id="A0A1A5YPQ7"/>
<dbReference type="InterPro" id="IPR000515">
    <property type="entry name" value="MetI-like"/>
</dbReference>
<comment type="subcellular location">
    <subcellularLocation>
        <location evidence="1 7">Cell membrane</location>
        <topology evidence="1 7">Multi-pass membrane protein</topology>
    </subcellularLocation>
</comment>
<comment type="caution">
    <text evidence="9">The sequence shown here is derived from an EMBL/GenBank/DDBJ whole genome shotgun (WGS) entry which is preliminary data.</text>
</comment>
<dbReference type="Pfam" id="PF00528">
    <property type="entry name" value="BPD_transp_1"/>
    <property type="match status" value="1"/>
</dbReference>
<dbReference type="GO" id="GO:0055085">
    <property type="term" value="P:transmembrane transport"/>
    <property type="evidence" value="ECO:0007669"/>
    <property type="project" value="InterPro"/>
</dbReference>
<dbReference type="PROSITE" id="PS51257">
    <property type="entry name" value="PROKAR_LIPOPROTEIN"/>
    <property type="match status" value="1"/>
</dbReference>
<comment type="similarity">
    <text evidence="7">Belongs to the binding-protein-dependent transport system permease family.</text>
</comment>
<proteinExistence type="inferred from homology"/>